<name>A0ACC0WYC3_9ROSI</name>
<evidence type="ECO:0000313" key="1">
    <source>
        <dbReference type="EMBL" id="KAJ0007095.1"/>
    </source>
</evidence>
<sequence>MSNTGGLCSASESTMAGLSFLCCGVLLFASIFLNPISCHARFRPRDAAHKALFVFGDSLFDPGNNQYLNDSSQEGAGATVFPYGETFFKRPTGRLCDGRTVPDLIAQFANLPILPPYLQPGDHQFTDGANFASAGAGVLDNTRPGSINLRLQLSYFKDVVKSLREKLGEEEAKRVLMNAVYLFSIGGNDYFGFSQRNRVASEESEGQYVQSVIGNLTSVLKEICDLGGRKIAFQNVGPLGCVPMTKVFDPSIGSGCAEEPSSLARQHNRYLAIFLKQLETQLPGFKYAIFDYYIALGDRVANPSKYGFKEGKAACCGSGPYRGMNCGRTENGTQMFELCSNPSEYVWFDGGHTTERANTQLAQLLWDGAPPVTAPLNMKQLFSF</sequence>
<dbReference type="Proteomes" id="UP001163603">
    <property type="component" value="Chromosome 15"/>
</dbReference>
<protein>
    <submittedName>
        <fullName evidence="1">Uncharacterized protein</fullName>
    </submittedName>
</protein>
<gene>
    <name evidence="1" type="ORF">Pint_29365</name>
</gene>
<dbReference type="EMBL" id="CM047750">
    <property type="protein sequence ID" value="KAJ0007095.1"/>
    <property type="molecule type" value="Genomic_DNA"/>
</dbReference>
<comment type="caution">
    <text evidence="1">The sequence shown here is derived from an EMBL/GenBank/DDBJ whole genome shotgun (WGS) entry which is preliminary data.</text>
</comment>
<keyword evidence="2" id="KW-1185">Reference proteome</keyword>
<proteinExistence type="predicted"/>
<reference evidence="2" key="1">
    <citation type="journal article" date="2023" name="G3 (Bethesda)">
        <title>Genome assembly and association tests identify interacting loci associated with vigor, precocity, and sex in interspecific pistachio rootstocks.</title>
        <authorList>
            <person name="Palmer W."/>
            <person name="Jacygrad E."/>
            <person name="Sagayaradj S."/>
            <person name="Cavanaugh K."/>
            <person name="Han R."/>
            <person name="Bertier L."/>
            <person name="Beede B."/>
            <person name="Kafkas S."/>
            <person name="Golino D."/>
            <person name="Preece J."/>
            <person name="Michelmore R."/>
        </authorList>
    </citation>
    <scope>NUCLEOTIDE SEQUENCE [LARGE SCALE GENOMIC DNA]</scope>
</reference>
<accession>A0ACC0WYC3</accession>
<organism evidence="1 2">
    <name type="scientific">Pistacia integerrima</name>
    <dbReference type="NCBI Taxonomy" id="434235"/>
    <lineage>
        <taxon>Eukaryota</taxon>
        <taxon>Viridiplantae</taxon>
        <taxon>Streptophyta</taxon>
        <taxon>Embryophyta</taxon>
        <taxon>Tracheophyta</taxon>
        <taxon>Spermatophyta</taxon>
        <taxon>Magnoliopsida</taxon>
        <taxon>eudicotyledons</taxon>
        <taxon>Gunneridae</taxon>
        <taxon>Pentapetalae</taxon>
        <taxon>rosids</taxon>
        <taxon>malvids</taxon>
        <taxon>Sapindales</taxon>
        <taxon>Anacardiaceae</taxon>
        <taxon>Pistacia</taxon>
    </lineage>
</organism>
<evidence type="ECO:0000313" key="2">
    <source>
        <dbReference type="Proteomes" id="UP001163603"/>
    </source>
</evidence>